<name>A0AAE1G505_PETCI</name>
<evidence type="ECO:0008006" key="3">
    <source>
        <dbReference type="Google" id="ProtNLM"/>
    </source>
</evidence>
<dbReference type="InterPro" id="IPR052560">
    <property type="entry name" value="RdDP_mobile_element"/>
</dbReference>
<dbReference type="Proteomes" id="UP001286313">
    <property type="component" value="Unassembled WGS sequence"/>
</dbReference>
<gene>
    <name evidence="1" type="ORF">Pcinc_010618</name>
</gene>
<evidence type="ECO:0000313" key="2">
    <source>
        <dbReference type="Proteomes" id="UP001286313"/>
    </source>
</evidence>
<dbReference type="PANTHER" id="PTHR36688">
    <property type="entry name" value="ENDO/EXONUCLEASE/PHOSPHATASE DOMAIN-CONTAINING PROTEIN"/>
    <property type="match status" value="1"/>
</dbReference>
<comment type="caution">
    <text evidence="1">The sequence shown here is derived from an EMBL/GenBank/DDBJ whole genome shotgun (WGS) entry which is preliminary data.</text>
</comment>
<keyword evidence="2" id="KW-1185">Reference proteome</keyword>
<dbReference type="EMBL" id="JAWQEG010000826">
    <property type="protein sequence ID" value="KAK3885136.1"/>
    <property type="molecule type" value="Genomic_DNA"/>
</dbReference>
<dbReference type="PANTHER" id="PTHR36688:SF1">
    <property type="entry name" value="ENDONUCLEASE_EXONUCLEASE_PHOSPHATASE DOMAIN-CONTAINING PROTEIN"/>
    <property type="match status" value="1"/>
</dbReference>
<evidence type="ECO:0000313" key="1">
    <source>
        <dbReference type="EMBL" id="KAK3885136.1"/>
    </source>
</evidence>
<protein>
    <recommendedName>
        <fullName evidence="3">Reverse transcriptase</fullName>
    </recommendedName>
</protein>
<organism evidence="1 2">
    <name type="scientific">Petrolisthes cinctipes</name>
    <name type="common">Flat porcelain crab</name>
    <dbReference type="NCBI Taxonomy" id="88211"/>
    <lineage>
        <taxon>Eukaryota</taxon>
        <taxon>Metazoa</taxon>
        <taxon>Ecdysozoa</taxon>
        <taxon>Arthropoda</taxon>
        <taxon>Crustacea</taxon>
        <taxon>Multicrustacea</taxon>
        <taxon>Malacostraca</taxon>
        <taxon>Eumalacostraca</taxon>
        <taxon>Eucarida</taxon>
        <taxon>Decapoda</taxon>
        <taxon>Pleocyemata</taxon>
        <taxon>Anomura</taxon>
        <taxon>Galatheoidea</taxon>
        <taxon>Porcellanidae</taxon>
        <taxon>Petrolisthes</taxon>
    </lineage>
</organism>
<accession>A0AAE1G505</accession>
<reference evidence="1" key="1">
    <citation type="submission" date="2023-10" db="EMBL/GenBank/DDBJ databases">
        <title>Genome assemblies of two species of porcelain crab, Petrolisthes cinctipes and Petrolisthes manimaculis (Anomura: Porcellanidae).</title>
        <authorList>
            <person name="Angst P."/>
        </authorList>
    </citation>
    <scope>NUCLEOTIDE SEQUENCE</scope>
    <source>
        <strain evidence="1">PB745_01</strain>
        <tissue evidence="1">Gill</tissue>
    </source>
</reference>
<dbReference type="AlphaFoldDB" id="A0AAE1G505"/>
<proteinExistence type="predicted"/>
<sequence length="272" mass="31064">MHHPFPVYLGITLDRTLSFKEDVTKHKGKLESQTSLLSKLTSTKWGADPKTLRQTALALCNSTGEYCAPVWARSCLAHKIDAELNKAYRIITGALKPTPLPALYRITGIPPPYIRRKTITKFERHKQLNDPRHSLFGHQEVRQILKSRKSFTTVEVTDPSQAASHRRECWQEYDNGQHNEALPDPEEKLPPGSNLKRKEWATLNRARAKVGKTKDNLHKWGLDTSPNCQCGETHTMKHILLECRLGPHCSDKDLKDANDTALIWVKFWCDKL</sequence>